<evidence type="ECO:0000313" key="1">
    <source>
        <dbReference type="EMBL" id="TCP24020.1"/>
    </source>
</evidence>
<dbReference type="AlphaFoldDB" id="A0A4R2NQD3"/>
<gene>
    <name evidence="1" type="ORF">EV195_107186</name>
</gene>
<comment type="caution">
    <text evidence="1">The sequence shown here is derived from an EMBL/GenBank/DDBJ whole genome shotgun (WGS) entry which is preliminary data.</text>
</comment>
<dbReference type="GO" id="GO:0003824">
    <property type="term" value="F:catalytic activity"/>
    <property type="evidence" value="ECO:0007669"/>
    <property type="project" value="InterPro"/>
</dbReference>
<accession>A0A4R2NQD3</accession>
<dbReference type="NCBIfam" id="TIGR03793">
    <property type="entry name" value="leader_NHLP"/>
    <property type="match status" value="1"/>
</dbReference>
<dbReference type="Gene3D" id="3.90.330.10">
    <property type="entry name" value="Nitrile hydratase alpha /Thiocyanate hydrolase gamma"/>
    <property type="match status" value="1"/>
</dbReference>
<dbReference type="GO" id="GO:0046914">
    <property type="term" value="F:transition metal ion binding"/>
    <property type="evidence" value="ECO:0007669"/>
    <property type="project" value="InterPro"/>
</dbReference>
<protein>
    <submittedName>
        <fullName evidence="1">Putative ribosomally synthesized peptide</fullName>
    </submittedName>
</protein>
<dbReference type="EMBL" id="SLXM01000007">
    <property type="protein sequence ID" value="TCP24020.1"/>
    <property type="molecule type" value="Genomic_DNA"/>
</dbReference>
<proteinExistence type="predicted"/>
<name>A0A4R2NQD3_9FLAO</name>
<organism evidence="1 2">
    <name type="scientific">Tenacibaculum skagerrakense</name>
    <dbReference type="NCBI Taxonomy" id="186571"/>
    <lineage>
        <taxon>Bacteria</taxon>
        <taxon>Pseudomonadati</taxon>
        <taxon>Bacteroidota</taxon>
        <taxon>Flavobacteriia</taxon>
        <taxon>Flavobacteriales</taxon>
        <taxon>Flavobacteriaceae</taxon>
        <taxon>Tenacibaculum</taxon>
    </lineage>
</organism>
<dbReference type="InterPro" id="IPR036648">
    <property type="entry name" value="CN_Hdrase_a/SCN_Hdrase_g_sf"/>
</dbReference>
<sequence>MYNEGNSKRKTMEPTEEQKVFKQIIVEAWENPDFKEELMNSPLEAIQQLTGKTLIIPEGKTFVVKDQSNESIIYFNIPAKPNMEDVELDDDQLDIVAGGGGETLDPPIILSQESTGITVSDGGS</sequence>
<reference evidence="1 2" key="1">
    <citation type="submission" date="2019-03" db="EMBL/GenBank/DDBJ databases">
        <title>Genomic Encyclopedia of Type Strains, Phase IV (KMG-IV): sequencing the most valuable type-strain genomes for metagenomic binning, comparative biology and taxonomic classification.</title>
        <authorList>
            <person name="Goeker M."/>
        </authorList>
    </citation>
    <scope>NUCLEOTIDE SEQUENCE [LARGE SCALE GENOMIC DNA]</scope>
    <source>
        <strain evidence="1 2">DSM 14836</strain>
    </source>
</reference>
<keyword evidence="2" id="KW-1185">Reference proteome</keyword>
<dbReference type="OrthoDB" id="1275056at2"/>
<evidence type="ECO:0000313" key="2">
    <source>
        <dbReference type="Proteomes" id="UP000294564"/>
    </source>
</evidence>
<dbReference type="SUPFAM" id="SSF56209">
    <property type="entry name" value="Nitrile hydratase alpha chain"/>
    <property type="match status" value="1"/>
</dbReference>
<dbReference type="Proteomes" id="UP000294564">
    <property type="component" value="Unassembled WGS sequence"/>
</dbReference>
<dbReference type="InterPro" id="IPR022513">
    <property type="entry name" value="TOMM_pelo"/>
</dbReference>